<keyword evidence="4" id="KW-1185">Reference proteome</keyword>
<dbReference type="SUPFAM" id="SSF88713">
    <property type="entry name" value="Glycoside hydrolase/deacetylase"/>
    <property type="match status" value="1"/>
</dbReference>
<feature type="transmembrane region" description="Helical" evidence="1">
    <location>
        <begin position="12"/>
        <end position="32"/>
    </location>
</feature>
<dbReference type="EMBL" id="FWXH01000002">
    <property type="protein sequence ID" value="SMC20077.1"/>
    <property type="molecule type" value="Genomic_DNA"/>
</dbReference>
<keyword evidence="1" id="KW-0812">Transmembrane</keyword>
<name>A0A1W1X8D2_9CLOT</name>
<evidence type="ECO:0000259" key="2">
    <source>
        <dbReference type="PROSITE" id="PS51677"/>
    </source>
</evidence>
<feature type="domain" description="NodB homology" evidence="2">
    <location>
        <begin position="85"/>
        <end position="271"/>
    </location>
</feature>
<dbReference type="Proteomes" id="UP000192468">
    <property type="component" value="Unassembled WGS sequence"/>
</dbReference>
<dbReference type="InterPro" id="IPR011330">
    <property type="entry name" value="Glyco_hydro/deAcase_b/a-brl"/>
</dbReference>
<evidence type="ECO:0000256" key="1">
    <source>
        <dbReference type="SAM" id="Phobius"/>
    </source>
</evidence>
<proteinExistence type="predicted"/>
<gene>
    <name evidence="3" type="ORF">SAMN02745134_01025</name>
</gene>
<evidence type="ECO:0000313" key="3">
    <source>
        <dbReference type="EMBL" id="SMC20077.1"/>
    </source>
</evidence>
<dbReference type="OrthoDB" id="258610at2"/>
<evidence type="ECO:0000313" key="4">
    <source>
        <dbReference type="Proteomes" id="UP000192468"/>
    </source>
</evidence>
<keyword evidence="1" id="KW-1133">Transmembrane helix</keyword>
<dbReference type="STRING" id="1121291.SAMN02745134_01025"/>
<sequence>MYKKDEQEKAKKNLIITSILIYGIILIVFFSYKHNKINDVTVLKYGRTDNYILNRPEIGISKNDDKNQYAGQYTPWTVKTNGGKKVAYLTFDDGPSLNTKKILNILNKNNIKATFFLIGKNAEKHPDLVKDEFYCGEVIGNHTYSHQLNYKEGTESFINDLNKCDEVLKSILGKSYNSKLIRFPGGSFGPKLEPFRASVTSAGYRFIDWNDAIGDANGYNLPVKTLLSNLKKYTTQNTVVILMHDAGAKTTTAEALPQIIEYLKSKGYSFDTLE</sequence>
<accession>A0A1W1X8D2</accession>
<organism evidence="3 4">
    <name type="scientific">Clostridium acidisoli DSM 12555</name>
    <dbReference type="NCBI Taxonomy" id="1121291"/>
    <lineage>
        <taxon>Bacteria</taxon>
        <taxon>Bacillati</taxon>
        <taxon>Bacillota</taxon>
        <taxon>Clostridia</taxon>
        <taxon>Eubacteriales</taxon>
        <taxon>Clostridiaceae</taxon>
        <taxon>Clostridium</taxon>
    </lineage>
</organism>
<dbReference type="Gene3D" id="3.20.20.370">
    <property type="entry name" value="Glycoside hydrolase/deacetylase"/>
    <property type="match status" value="1"/>
</dbReference>
<dbReference type="CDD" id="cd10944">
    <property type="entry name" value="CE4_SmPgdA_like"/>
    <property type="match status" value="1"/>
</dbReference>
<dbReference type="PANTHER" id="PTHR10587">
    <property type="entry name" value="GLYCOSYL TRANSFERASE-RELATED"/>
    <property type="match status" value="1"/>
</dbReference>
<keyword evidence="1" id="KW-0472">Membrane</keyword>
<dbReference type="GO" id="GO:0016810">
    <property type="term" value="F:hydrolase activity, acting on carbon-nitrogen (but not peptide) bonds"/>
    <property type="evidence" value="ECO:0007669"/>
    <property type="project" value="InterPro"/>
</dbReference>
<dbReference type="InterPro" id="IPR050248">
    <property type="entry name" value="Polysacc_deacetylase_ArnD"/>
</dbReference>
<dbReference type="InterPro" id="IPR002509">
    <property type="entry name" value="NODB_dom"/>
</dbReference>
<dbReference type="PROSITE" id="PS51677">
    <property type="entry name" value="NODB"/>
    <property type="match status" value="1"/>
</dbReference>
<dbReference type="RefSeq" id="WP_084114332.1">
    <property type="nucleotide sequence ID" value="NZ_FWXH01000002.1"/>
</dbReference>
<dbReference type="Pfam" id="PF01522">
    <property type="entry name" value="Polysacc_deac_1"/>
    <property type="match status" value="1"/>
</dbReference>
<reference evidence="3 4" key="1">
    <citation type="submission" date="2017-04" db="EMBL/GenBank/DDBJ databases">
        <authorList>
            <person name="Afonso C.L."/>
            <person name="Miller P.J."/>
            <person name="Scott M.A."/>
            <person name="Spackman E."/>
            <person name="Goraichik I."/>
            <person name="Dimitrov K.M."/>
            <person name="Suarez D.L."/>
            <person name="Swayne D.E."/>
        </authorList>
    </citation>
    <scope>NUCLEOTIDE SEQUENCE [LARGE SCALE GENOMIC DNA]</scope>
    <source>
        <strain evidence="3 4">DSM 12555</strain>
    </source>
</reference>
<dbReference type="GO" id="GO:0005975">
    <property type="term" value="P:carbohydrate metabolic process"/>
    <property type="evidence" value="ECO:0007669"/>
    <property type="project" value="InterPro"/>
</dbReference>
<dbReference type="AlphaFoldDB" id="A0A1W1X8D2"/>
<dbReference type="PANTHER" id="PTHR10587:SF125">
    <property type="entry name" value="POLYSACCHARIDE DEACETYLASE YHEN-RELATED"/>
    <property type="match status" value="1"/>
</dbReference>
<protein>
    <submittedName>
        <fullName evidence="3">Peptidoglycan/xylan/chitin deacetylase, PgdA/CDA1 family</fullName>
    </submittedName>
</protein>